<evidence type="ECO:0000256" key="4">
    <source>
        <dbReference type="ARBA" id="ARBA00022741"/>
    </source>
</evidence>
<dbReference type="PANTHER" id="PTHR43289">
    <property type="entry name" value="MITOGEN-ACTIVATED PROTEIN KINASE KINASE KINASE 20-RELATED"/>
    <property type="match status" value="1"/>
</dbReference>
<keyword evidence="2 11" id="KW-0723">Serine/threonine-protein kinase</keyword>
<evidence type="ECO:0000256" key="1">
    <source>
        <dbReference type="ARBA" id="ARBA00012513"/>
    </source>
</evidence>
<dbReference type="AlphaFoldDB" id="A0A838A2N2"/>
<keyword evidence="9" id="KW-1133">Transmembrane helix</keyword>
<dbReference type="InterPro" id="IPR017441">
    <property type="entry name" value="Protein_kinase_ATP_BS"/>
</dbReference>
<keyword evidence="5 11" id="KW-0418">Kinase</keyword>
<feature type="region of interest" description="Disordered" evidence="8">
    <location>
        <begin position="228"/>
        <end position="256"/>
    </location>
</feature>
<dbReference type="Pfam" id="PF00069">
    <property type="entry name" value="Pkinase"/>
    <property type="match status" value="1"/>
</dbReference>
<feature type="transmembrane region" description="Helical" evidence="9">
    <location>
        <begin position="144"/>
        <end position="166"/>
    </location>
</feature>
<feature type="transmembrane region" description="Helical" evidence="9">
    <location>
        <begin position="205"/>
        <end position="224"/>
    </location>
</feature>
<dbReference type="GO" id="GO:0005524">
    <property type="term" value="F:ATP binding"/>
    <property type="evidence" value="ECO:0007669"/>
    <property type="project" value="UniProtKB-UniRule"/>
</dbReference>
<evidence type="ECO:0000256" key="6">
    <source>
        <dbReference type="ARBA" id="ARBA00022840"/>
    </source>
</evidence>
<dbReference type="SMART" id="SM00220">
    <property type="entry name" value="S_TKc"/>
    <property type="match status" value="1"/>
</dbReference>
<dbReference type="InterPro" id="IPR008271">
    <property type="entry name" value="Ser/Thr_kinase_AS"/>
</dbReference>
<feature type="transmembrane region" description="Helical" evidence="9">
    <location>
        <begin position="178"/>
        <end position="199"/>
    </location>
</feature>
<evidence type="ECO:0000313" key="12">
    <source>
        <dbReference type="Proteomes" id="UP000582974"/>
    </source>
</evidence>
<evidence type="ECO:0000259" key="10">
    <source>
        <dbReference type="PROSITE" id="PS50011"/>
    </source>
</evidence>
<dbReference type="PROSITE" id="PS00107">
    <property type="entry name" value="PROTEIN_KINASE_ATP"/>
    <property type="match status" value="1"/>
</dbReference>
<dbReference type="EC" id="2.7.11.1" evidence="1"/>
<gene>
    <name evidence="11" type="ORF">H0B56_08015</name>
</gene>
<dbReference type="InterPro" id="IPR011009">
    <property type="entry name" value="Kinase-like_dom_sf"/>
</dbReference>
<evidence type="ECO:0000313" key="11">
    <source>
        <dbReference type="EMBL" id="MBA0125483.1"/>
    </source>
</evidence>
<dbReference type="PROSITE" id="PS00108">
    <property type="entry name" value="PROTEIN_KINASE_ST"/>
    <property type="match status" value="1"/>
</dbReference>
<keyword evidence="3" id="KW-0808">Transferase</keyword>
<name>A0A838A2N2_9PSEU</name>
<reference evidence="11 12" key="1">
    <citation type="submission" date="2020-07" db="EMBL/GenBank/DDBJ databases">
        <title>Genome of Haloechinothrix sp.</title>
        <authorList>
            <person name="Tang S.-K."/>
            <person name="Yang L."/>
            <person name="Zhu W.-Y."/>
        </authorList>
    </citation>
    <scope>NUCLEOTIDE SEQUENCE [LARGE SCALE GENOMIC DNA]</scope>
    <source>
        <strain evidence="11 12">YIM 98757</strain>
    </source>
</reference>
<evidence type="ECO:0000256" key="7">
    <source>
        <dbReference type="PROSITE-ProRule" id="PRU10141"/>
    </source>
</evidence>
<protein>
    <recommendedName>
        <fullName evidence="1">non-specific serine/threonine protein kinase</fullName>
        <ecNumber evidence="1">2.7.11.1</ecNumber>
    </recommendedName>
</protein>
<feature type="domain" description="Protein kinase" evidence="10">
    <location>
        <begin position="277"/>
        <end position="530"/>
    </location>
</feature>
<dbReference type="RefSeq" id="WP_180892261.1">
    <property type="nucleotide sequence ID" value="NZ_JACCKD010000002.1"/>
</dbReference>
<dbReference type="EMBL" id="JACCKD010000002">
    <property type="protein sequence ID" value="MBA0125483.1"/>
    <property type="molecule type" value="Genomic_DNA"/>
</dbReference>
<feature type="compositionally biased region" description="Polar residues" evidence="8">
    <location>
        <begin position="549"/>
        <end position="562"/>
    </location>
</feature>
<keyword evidence="9" id="KW-0812">Transmembrane</keyword>
<keyword evidence="12" id="KW-1185">Reference proteome</keyword>
<dbReference type="Gene3D" id="3.30.200.20">
    <property type="entry name" value="Phosphorylase Kinase, domain 1"/>
    <property type="match status" value="1"/>
</dbReference>
<organism evidence="11 12">
    <name type="scientific">Haloechinothrix aidingensis</name>
    <dbReference type="NCBI Taxonomy" id="2752311"/>
    <lineage>
        <taxon>Bacteria</taxon>
        <taxon>Bacillati</taxon>
        <taxon>Actinomycetota</taxon>
        <taxon>Actinomycetes</taxon>
        <taxon>Pseudonocardiales</taxon>
        <taxon>Pseudonocardiaceae</taxon>
        <taxon>Haloechinothrix</taxon>
    </lineage>
</organism>
<sequence>MDVFAELAGSLLSWAYQVFSPGLCPGDWVYATSTAGALIGLLPVLAAFVVAVIRRFTANRYDAVTLGVFGGISVLCVLVVPWMLLIAISDTYRTVFAGGSAALDETQAASLNSTYCGFIGDQSTYLGGGRTVYETVLPQAGEGLMYVVHLGGVVGLPLLILLVVMMHARLAFRRGPAWPARLFWVPFLALVVFTAGISANTAMHAWIGFLAVSVLGLVPVSMVGPPSRKAVRRSEQQPPPPPPPQPRPEPERPRGYQPTAVATAMAPATAHQGGGRYRRMRKLGHGGFGTVWQAQDSQLGRTVALKIAHNPDHETVERMQREARALAAVDHPSCVRVYDLAEEHDGLALVMEYLDGSPLSFSVDENGPVDDVQAARLWSTLAAALLAAHDKHVLHRDVKPSNVIVDPSGRPHLIDFGIARSKGDASMTATGMMIGTPDYTAPEVAAGEPASPAADAWQLAATVSYALTGKPPRGVRETAMAALSAAARAETPSELPERSAHATLLARALDADPRNRPSLREVVREVDGWLAQAGASAQGPVTRVLPSGTPRQGSTRIQPREE</sequence>
<keyword evidence="6 7" id="KW-0067">ATP-binding</keyword>
<feature type="transmembrane region" description="Helical" evidence="9">
    <location>
        <begin position="64"/>
        <end position="88"/>
    </location>
</feature>
<dbReference type="InterPro" id="IPR000719">
    <property type="entry name" value="Prot_kinase_dom"/>
</dbReference>
<evidence type="ECO:0000256" key="3">
    <source>
        <dbReference type="ARBA" id="ARBA00022679"/>
    </source>
</evidence>
<dbReference type="SUPFAM" id="SSF56112">
    <property type="entry name" value="Protein kinase-like (PK-like)"/>
    <property type="match status" value="1"/>
</dbReference>
<keyword evidence="9" id="KW-0472">Membrane</keyword>
<dbReference type="GO" id="GO:0004674">
    <property type="term" value="F:protein serine/threonine kinase activity"/>
    <property type="evidence" value="ECO:0007669"/>
    <property type="project" value="UniProtKB-KW"/>
</dbReference>
<feature type="region of interest" description="Disordered" evidence="8">
    <location>
        <begin position="532"/>
        <end position="562"/>
    </location>
</feature>
<feature type="transmembrane region" description="Helical" evidence="9">
    <location>
        <begin position="28"/>
        <end position="52"/>
    </location>
</feature>
<comment type="caution">
    <text evidence="11">The sequence shown here is derived from an EMBL/GenBank/DDBJ whole genome shotgun (WGS) entry which is preliminary data.</text>
</comment>
<keyword evidence="4 7" id="KW-0547">Nucleotide-binding</keyword>
<evidence type="ECO:0000256" key="9">
    <source>
        <dbReference type="SAM" id="Phobius"/>
    </source>
</evidence>
<dbReference type="Gene3D" id="1.10.510.10">
    <property type="entry name" value="Transferase(Phosphotransferase) domain 1"/>
    <property type="match status" value="1"/>
</dbReference>
<evidence type="ECO:0000256" key="5">
    <source>
        <dbReference type="ARBA" id="ARBA00022777"/>
    </source>
</evidence>
<evidence type="ECO:0000256" key="8">
    <source>
        <dbReference type="SAM" id="MobiDB-lite"/>
    </source>
</evidence>
<evidence type="ECO:0000256" key="2">
    <source>
        <dbReference type="ARBA" id="ARBA00022527"/>
    </source>
</evidence>
<dbReference type="PANTHER" id="PTHR43289:SF6">
    <property type="entry name" value="SERINE_THREONINE-PROTEIN KINASE NEKL-3"/>
    <property type="match status" value="1"/>
</dbReference>
<proteinExistence type="predicted"/>
<dbReference type="CDD" id="cd14014">
    <property type="entry name" value="STKc_PknB_like"/>
    <property type="match status" value="1"/>
</dbReference>
<dbReference type="Proteomes" id="UP000582974">
    <property type="component" value="Unassembled WGS sequence"/>
</dbReference>
<accession>A0A838A2N2</accession>
<feature type="compositionally biased region" description="Pro residues" evidence="8">
    <location>
        <begin position="237"/>
        <end position="247"/>
    </location>
</feature>
<dbReference type="PROSITE" id="PS50011">
    <property type="entry name" value="PROTEIN_KINASE_DOM"/>
    <property type="match status" value="1"/>
</dbReference>
<feature type="binding site" evidence="7">
    <location>
        <position position="306"/>
    </location>
    <ligand>
        <name>ATP</name>
        <dbReference type="ChEBI" id="CHEBI:30616"/>
    </ligand>
</feature>